<protein>
    <submittedName>
        <fullName evidence="2">Retrovirus-related Pol polyprotein from transposon TNT 1-94</fullName>
    </submittedName>
</protein>
<feature type="non-terminal residue" evidence="2">
    <location>
        <position position="1"/>
    </location>
</feature>
<accession>A0A699UE82</accession>
<sequence length="153" mass="17674">RGGRGRGRFSLRGRKRGIGRAMQSRDMIECKCHKLGHYQFEYSDWNKETNYAAIHDNKEEDEGEMLLMAYATEVLKRGDSWFLDSGCSNHMSRDRSWFINLDQSHSTTVKLGKNMVMKTAGQGNVKIRLNGVNHIVFDAYYVLELKNNRFSMG</sequence>
<name>A0A699UE82_TANCI</name>
<feature type="domain" description="Retrovirus-related Pol polyprotein from transposon TNT 1-94-like beta-barrel" evidence="1">
    <location>
        <begin position="81"/>
        <end position="153"/>
    </location>
</feature>
<dbReference type="Pfam" id="PF22936">
    <property type="entry name" value="Pol_BBD"/>
    <property type="match status" value="1"/>
</dbReference>
<gene>
    <name evidence="2" type="ORF">Tci_893271</name>
</gene>
<proteinExistence type="predicted"/>
<dbReference type="AlphaFoldDB" id="A0A699UE82"/>
<reference evidence="2" key="1">
    <citation type="journal article" date="2019" name="Sci. Rep.">
        <title>Draft genome of Tanacetum cinerariifolium, the natural source of mosquito coil.</title>
        <authorList>
            <person name="Yamashiro T."/>
            <person name="Shiraishi A."/>
            <person name="Satake H."/>
            <person name="Nakayama K."/>
        </authorList>
    </citation>
    <scope>NUCLEOTIDE SEQUENCE</scope>
</reference>
<organism evidence="2">
    <name type="scientific">Tanacetum cinerariifolium</name>
    <name type="common">Dalmatian daisy</name>
    <name type="synonym">Chrysanthemum cinerariifolium</name>
    <dbReference type="NCBI Taxonomy" id="118510"/>
    <lineage>
        <taxon>Eukaryota</taxon>
        <taxon>Viridiplantae</taxon>
        <taxon>Streptophyta</taxon>
        <taxon>Embryophyta</taxon>
        <taxon>Tracheophyta</taxon>
        <taxon>Spermatophyta</taxon>
        <taxon>Magnoliopsida</taxon>
        <taxon>eudicotyledons</taxon>
        <taxon>Gunneridae</taxon>
        <taxon>Pentapetalae</taxon>
        <taxon>asterids</taxon>
        <taxon>campanulids</taxon>
        <taxon>Asterales</taxon>
        <taxon>Asteraceae</taxon>
        <taxon>Asteroideae</taxon>
        <taxon>Anthemideae</taxon>
        <taxon>Anthemidinae</taxon>
        <taxon>Tanacetum</taxon>
    </lineage>
</organism>
<evidence type="ECO:0000313" key="2">
    <source>
        <dbReference type="EMBL" id="GFD21302.1"/>
    </source>
</evidence>
<comment type="caution">
    <text evidence="2">The sequence shown here is derived from an EMBL/GenBank/DDBJ whole genome shotgun (WGS) entry which is preliminary data.</text>
</comment>
<evidence type="ECO:0000259" key="1">
    <source>
        <dbReference type="Pfam" id="PF22936"/>
    </source>
</evidence>
<dbReference type="EMBL" id="BKCJ011328735">
    <property type="protein sequence ID" value="GFD21302.1"/>
    <property type="molecule type" value="Genomic_DNA"/>
</dbReference>
<dbReference type="InterPro" id="IPR054722">
    <property type="entry name" value="PolX-like_BBD"/>
</dbReference>
<feature type="non-terminal residue" evidence="2">
    <location>
        <position position="153"/>
    </location>
</feature>